<dbReference type="AlphaFoldDB" id="A0A1Y3UIW4"/>
<reference evidence="2" key="1">
    <citation type="submission" date="2017-04" db="EMBL/GenBank/DDBJ databases">
        <title>Function of individual gut microbiota members based on whole genome sequencing of pure cultures obtained from chicken caecum.</title>
        <authorList>
            <person name="Medvecky M."/>
            <person name="Cejkova D."/>
            <person name="Polansky O."/>
            <person name="Karasova D."/>
            <person name="Kubasova T."/>
            <person name="Cizek A."/>
            <person name="Rychlik I."/>
        </authorList>
    </citation>
    <scope>NUCLEOTIDE SEQUENCE [LARGE SCALE GENOMIC DNA]</scope>
    <source>
        <strain evidence="2">An75</strain>
    </source>
</reference>
<accession>A0A1Y3UIW4</accession>
<name>A0A1Y3UIW4_9FIRM</name>
<gene>
    <name evidence="1" type="ORF">B5G26_03375</name>
</gene>
<sequence>MSELSKLERLISIRIIQEDSEAIYSLLQTERDSVFAMEIVPYYVLFVQLCQEYMGENFLPESMEKDFKDIRNHIKTYAEGFGKSQRRVLSVDDRQNEDFKEQFKFECLKNMNVHFNLGSYWTDSRHIIGNTQQFVDFLSISSMFDPALEDRSNQIGYEISSFVTSVRKGFSNSLELPVIERSQVSVKINYYCDINTNENNELFSESLPKELNLFFLHLLCNMNFVKYILKPLFADGNTWVFRIEYVVSYYTLRALERFKNYCENNSYTSVEMEGIINILACGEKIFKTKLRNCMMHYNLENAGVITIENVDKPFYGIIENCFEGMSYQEYTASLHNLSDMIIEYLESRFDFSNVELEQL</sequence>
<proteinExistence type="predicted"/>
<comment type="caution">
    <text evidence="1">The sequence shown here is derived from an EMBL/GenBank/DDBJ whole genome shotgun (WGS) entry which is preliminary data.</text>
</comment>
<evidence type="ECO:0000313" key="1">
    <source>
        <dbReference type="EMBL" id="OUN45320.1"/>
    </source>
</evidence>
<dbReference type="RefSeq" id="WP_087988696.1">
    <property type="nucleotide sequence ID" value="NZ_NFHM01000002.1"/>
</dbReference>
<dbReference type="Proteomes" id="UP000195455">
    <property type="component" value="Unassembled WGS sequence"/>
</dbReference>
<evidence type="ECO:0000313" key="2">
    <source>
        <dbReference type="Proteomes" id="UP000195455"/>
    </source>
</evidence>
<protein>
    <submittedName>
        <fullName evidence="1">Uncharacterized protein</fullName>
    </submittedName>
</protein>
<dbReference type="EMBL" id="NFHM01000002">
    <property type="protein sequence ID" value="OUN45320.1"/>
    <property type="molecule type" value="Genomic_DNA"/>
</dbReference>
<organism evidence="1 2">
    <name type="scientific">Anaerotignum lactatifermentans</name>
    <dbReference type="NCBI Taxonomy" id="160404"/>
    <lineage>
        <taxon>Bacteria</taxon>
        <taxon>Bacillati</taxon>
        <taxon>Bacillota</taxon>
        <taxon>Clostridia</taxon>
        <taxon>Lachnospirales</taxon>
        <taxon>Anaerotignaceae</taxon>
        <taxon>Anaerotignum</taxon>
    </lineage>
</organism>